<dbReference type="AlphaFoldDB" id="A0A4V6X5U1"/>
<dbReference type="OrthoDB" id="1797434at2"/>
<organism evidence="1 2">
    <name type="scientific">Brevibacillus antibioticus</name>
    <dbReference type="NCBI Taxonomy" id="2570228"/>
    <lineage>
        <taxon>Bacteria</taxon>
        <taxon>Bacillati</taxon>
        <taxon>Bacillota</taxon>
        <taxon>Bacilli</taxon>
        <taxon>Bacillales</taxon>
        <taxon>Paenibacillaceae</taxon>
        <taxon>Brevibacillus</taxon>
    </lineage>
</organism>
<protein>
    <submittedName>
        <fullName evidence="1">Uncharacterized protein</fullName>
    </submittedName>
</protein>
<evidence type="ECO:0000313" key="2">
    <source>
        <dbReference type="Proteomes" id="UP000307841"/>
    </source>
</evidence>
<evidence type="ECO:0000313" key="1">
    <source>
        <dbReference type="EMBL" id="TKI54533.1"/>
    </source>
</evidence>
<dbReference type="Proteomes" id="UP000307841">
    <property type="component" value="Unassembled WGS sequence"/>
</dbReference>
<sequence length="126" mass="14965">MKGADALHKGERKAILQSVESLLEKYRLCKYLIPEDGQSIRSNHDIESLEKHRTFCRKIEQAVSQLPDREQILIKERYLGINTDYITDYRVYRDHFDPPISEGTYTKIRWRAMYRLSVLLGLTEYQ</sequence>
<reference evidence="1 2" key="1">
    <citation type="submission" date="2019-04" db="EMBL/GenBank/DDBJ databases">
        <title>Whole genome sequencing of Brevibacillus sp. TGS2-1.</title>
        <authorList>
            <person name="Choi A."/>
        </authorList>
    </citation>
    <scope>NUCLEOTIDE SEQUENCE [LARGE SCALE GENOMIC DNA]</scope>
    <source>
        <strain evidence="1 2">TGS2-1</strain>
    </source>
</reference>
<comment type="caution">
    <text evidence="1">The sequence shown here is derived from an EMBL/GenBank/DDBJ whole genome shotgun (WGS) entry which is preliminary data.</text>
</comment>
<name>A0A4V6X5U1_9BACL</name>
<accession>A0A4V6X5U1</accession>
<proteinExistence type="predicted"/>
<gene>
    <name evidence="1" type="ORF">E8L90_03230</name>
</gene>
<dbReference type="RefSeq" id="WP_137027970.1">
    <property type="nucleotide sequence ID" value="NZ_SZNK01000001.1"/>
</dbReference>
<keyword evidence="2" id="KW-1185">Reference proteome</keyword>
<dbReference type="EMBL" id="SZNK01000001">
    <property type="protein sequence ID" value="TKI54533.1"/>
    <property type="molecule type" value="Genomic_DNA"/>
</dbReference>